<name>A0AAV5R614_PICKL</name>
<evidence type="ECO:0000313" key="1">
    <source>
        <dbReference type="EMBL" id="GMM46054.1"/>
    </source>
</evidence>
<organism evidence="1 2">
    <name type="scientific">Pichia kluyveri</name>
    <name type="common">Yeast</name>
    <dbReference type="NCBI Taxonomy" id="36015"/>
    <lineage>
        <taxon>Eukaryota</taxon>
        <taxon>Fungi</taxon>
        <taxon>Dikarya</taxon>
        <taxon>Ascomycota</taxon>
        <taxon>Saccharomycotina</taxon>
        <taxon>Pichiomycetes</taxon>
        <taxon>Pichiales</taxon>
        <taxon>Pichiaceae</taxon>
        <taxon>Pichia</taxon>
    </lineage>
</organism>
<comment type="caution">
    <text evidence="1">The sequence shown here is derived from an EMBL/GenBank/DDBJ whole genome shotgun (WGS) entry which is preliminary data.</text>
</comment>
<protein>
    <submittedName>
        <fullName evidence="1">Uncharacterized protein</fullName>
    </submittedName>
</protein>
<evidence type="ECO:0000313" key="2">
    <source>
        <dbReference type="Proteomes" id="UP001378960"/>
    </source>
</evidence>
<dbReference type="Proteomes" id="UP001378960">
    <property type="component" value="Unassembled WGS sequence"/>
</dbReference>
<accession>A0AAV5R614</accession>
<gene>
    <name evidence="1" type="ORF">DAPK24_026290</name>
</gene>
<dbReference type="EMBL" id="BTGB01000003">
    <property type="protein sequence ID" value="GMM46054.1"/>
    <property type="molecule type" value="Genomic_DNA"/>
</dbReference>
<keyword evidence="2" id="KW-1185">Reference proteome</keyword>
<dbReference type="AlphaFoldDB" id="A0AAV5R614"/>
<proteinExistence type="predicted"/>
<reference evidence="1 2" key="1">
    <citation type="journal article" date="2023" name="Elife">
        <title>Identification of key yeast species and microbe-microbe interactions impacting larval growth of Drosophila in the wild.</title>
        <authorList>
            <person name="Mure A."/>
            <person name="Sugiura Y."/>
            <person name="Maeda R."/>
            <person name="Honda K."/>
            <person name="Sakurai N."/>
            <person name="Takahashi Y."/>
            <person name="Watada M."/>
            <person name="Katoh T."/>
            <person name="Gotoh A."/>
            <person name="Gotoh Y."/>
            <person name="Taniguchi I."/>
            <person name="Nakamura K."/>
            <person name="Hayashi T."/>
            <person name="Katayama T."/>
            <person name="Uemura T."/>
            <person name="Hattori Y."/>
        </authorList>
    </citation>
    <scope>NUCLEOTIDE SEQUENCE [LARGE SCALE GENOMIC DNA]</scope>
    <source>
        <strain evidence="1 2">PK-24</strain>
    </source>
</reference>
<sequence>MSALSTVILALILAALVFLYNHLARELKEIDPLLLNNQTSISETRKSCESAIYRSVDVPHGVSVTRGLNLRSGYKIRDGCLKDVWYCGMKNRGDKLKSTEIVLGDMSFKIEEVNYILHQIALKFSNFENIGIYGDLMESPELLLVVWSCFFISDKTVVYFHSKDDLKSKIETPVSVLVTSSKYKSDIDSTSFNETIEIEPLLSTFDKEATKEFKYDPNKDFHHVNNHSFSYVVDGNETKFFQINFVSSIASKLLSIPSTKSWTKDDNMLISYTKTTFSNNNIIFETLCGLVSNLNRIELVNPDNILNLHELSPLKSLIFCTDSKILKKLCTNSKKSFWQSFKLQRSEYFNSLGYFNTFGKIDRSLTLKIIYVAQLNPPLSSLMSNFCKSLTGSSIVREVYTNFTIGPILKTNIFDFRIVQNRSLTLLGVPANSVELKTVNVDENTNQGVIYVRGMSLGKSGSLHADDEFWVKTDIIGGFARDGCLYGYNK</sequence>